<accession>Q7XUD8</accession>
<dbReference type="iPTMnet" id="Q7XUD8"/>
<dbReference type="Proteomes" id="UP000000763">
    <property type="component" value="Chromosome 4"/>
</dbReference>
<proteinExistence type="predicted"/>
<dbReference type="PANTHER" id="PTHR19446">
    <property type="entry name" value="REVERSE TRANSCRIPTASES"/>
    <property type="match status" value="1"/>
</dbReference>
<dbReference type="InterPro" id="IPR043502">
    <property type="entry name" value="DNA/RNA_pol_sf"/>
</dbReference>
<dbReference type="InterPro" id="IPR000477">
    <property type="entry name" value="RT_dom"/>
</dbReference>
<dbReference type="CDD" id="cd01650">
    <property type="entry name" value="RT_nLTR_like"/>
    <property type="match status" value="1"/>
</dbReference>
<name>Q7XUD8_ORYSJ</name>
<dbReference type="Gene3D" id="3.60.10.10">
    <property type="entry name" value="Endonuclease/exonuclease/phosphatase"/>
    <property type="match status" value="1"/>
</dbReference>
<dbReference type="EMBL" id="AL662987">
    <property type="protein sequence ID" value="CAD41368.2"/>
    <property type="molecule type" value="Genomic_DNA"/>
</dbReference>
<dbReference type="SUPFAM" id="SSF56672">
    <property type="entry name" value="DNA/RNA polymerases"/>
    <property type="match status" value="1"/>
</dbReference>
<feature type="compositionally biased region" description="Basic residues" evidence="1">
    <location>
        <begin position="306"/>
        <end position="333"/>
    </location>
</feature>
<evidence type="ECO:0000256" key="1">
    <source>
        <dbReference type="SAM" id="MobiDB-lite"/>
    </source>
</evidence>
<sequence>MASENATAPQGGATGEKEAAALGGAMACTTTTGARTRWRRPRVCILFGRSHHHHHRRPKSPVHVWAIVDADCSRQDAAGAGRHLPVQGACPRQSVQINHPSVLLVASAAGTGMEAWSVEEMRRRGKERLVDASRRGEVVPIHQVFDRIRQETQVTAPASVVDEIDKAFKKLELAAATTSLERWSELPSPLSPLANTTPSELQLDFMTGHKNPLQVGSQAVAIQPGPGELVSGLASKAAPGGLSGASILAAQDGGTSPALPAMSSPSRQGAPVYVAFVAGAGTGAFIRRRQHAFAITTCSLRLVPRQRRPRRHRGRHRTSWMHSSRRFGRKTRKTKESEFSLTNPRRSSRLAGKPAMPTMQKCSRVLMKRLGLLRTDTSLDEVLAEYVAMFDGPLPPQTVAALTSIFDLDIDDDGDQEQPPEEALLAVRHCPWDLCCIVLQAGQHLRASHPFMINQNIELLSWNVRGLNSPAKCTVLHELMVDTACSIACFQETKLRAIDDVLARYLGGYKLDSYAIKPARGTRGGILLLWNSNSINITEVRLRRYSMTAKVSLLHTADSFTISAVYGPTRHREKEIFLRQIRRLKPANNEPWLLFGDFNMIYRACDKSNSNINLRRMRRFRAAINHCELKEIHLQNRKFTWTNERRHPTMVRLDRFFCNENWDLAFGHHILHTLSSGTSDHCPLLLSNPQGPQRPRTFKFENFWTKLPGFRTEVQLAWERTSTHHEPLHRLADKLSHTALALKKWARGICSEVKLKFHLALDVIQRLDVAQENRDLTQAEFRLRLGLKRRLLGYAAIERARKKQASRITNIKEGDANTKYFHRKVNARKRRNHIFRLRRQNGWAVTHAEKEGVIADHFRQVMGRPEPRTSDLNWPSLDLAPTDLTRLEEPFSEAEIRKAINEMPGDKAPGPDGFTGKFFKSCWDIIQVDVIAAFNALHNMRSVHLNLLNSANVVLIPKKDGAEGINDFRPISLIHGFAKLSSKVLAIRLRPLMQSLISPNQSAFIRGRSIHDNFMYVRNMVRRYHKTRRPILLFKLDISKAFDSVRWDYLLALLQNRGLPQKWRDWISGLLSTSTSKITLNGIPGETIRHWKGLRQGDPISPLLFILAIDPLQRLLDKATDIGILSKLRGRAVRFRTSMYADDAAVFINPTKEDVSAFADLLNRFGKVSGLCTNLQKSQVAPVRCDNLDLDDILHDTPATRASFPMKYLGLPLSTGRLCKVDLQPLYDKSMSRVASWRGRHIGLAGRSTLVKSVLTSQPVFLLTGLKASNESLEIIDKQRRKFLWAGGEALTGGKCKINWARTCLPTALGGLGILNLEEFARAL</sequence>
<evidence type="ECO:0000313" key="3">
    <source>
        <dbReference type="EMBL" id="CAD41368.2"/>
    </source>
</evidence>
<dbReference type="Pfam" id="PF03372">
    <property type="entry name" value="Exo_endo_phos"/>
    <property type="match status" value="1"/>
</dbReference>
<evidence type="ECO:0000259" key="2">
    <source>
        <dbReference type="PROSITE" id="PS50878"/>
    </source>
</evidence>
<dbReference type="Pfam" id="PF00078">
    <property type="entry name" value="RVT_1"/>
    <property type="match status" value="1"/>
</dbReference>
<dbReference type="InterPro" id="IPR036691">
    <property type="entry name" value="Endo/exonu/phosph_ase_sf"/>
</dbReference>
<feature type="domain" description="Reverse transcriptase" evidence="2">
    <location>
        <begin position="937"/>
        <end position="1213"/>
    </location>
</feature>
<dbReference type="InterPro" id="IPR005135">
    <property type="entry name" value="Endo/exonuclease/phosphatase"/>
</dbReference>
<protein>
    <submittedName>
        <fullName evidence="3">OSJNBa0088A01.7 protein</fullName>
    </submittedName>
</protein>
<dbReference type="SUPFAM" id="SSF56219">
    <property type="entry name" value="DNase I-like"/>
    <property type="match status" value="1"/>
</dbReference>
<feature type="region of interest" description="Disordered" evidence="1">
    <location>
        <begin position="306"/>
        <end position="355"/>
    </location>
</feature>
<organism evidence="3 4">
    <name type="scientific">Oryza sativa subsp. japonica</name>
    <name type="common">Rice</name>
    <dbReference type="NCBI Taxonomy" id="39947"/>
    <lineage>
        <taxon>Eukaryota</taxon>
        <taxon>Viridiplantae</taxon>
        <taxon>Streptophyta</taxon>
        <taxon>Embryophyta</taxon>
        <taxon>Tracheophyta</taxon>
        <taxon>Spermatophyta</taxon>
        <taxon>Magnoliopsida</taxon>
        <taxon>Liliopsida</taxon>
        <taxon>Poales</taxon>
        <taxon>Poaceae</taxon>
        <taxon>BOP clade</taxon>
        <taxon>Oryzoideae</taxon>
        <taxon>Oryzeae</taxon>
        <taxon>Oryzinae</taxon>
        <taxon>Oryza</taxon>
        <taxon>Oryza sativa</taxon>
    </lineage>
</organism>
<dbReference type="PROSITE" id="PS50878">
    <property type="entry name" value="RT_POL"/>
    <property type="match status" value="1"/>
</dbReference>
<evidence type="ECO:0000313" key="4">
    <source>
        <dbReference type="Proteomes" id="UP000000763"/>
    </source>
</evidence>
<reference evidence="4" key="1">
    <citation type="journal article" date="2005" name="Nature">
        <title>The map-based sequence of the rice genome.</title>
        <authorList>
            <consortium name="International rice genome sequencing project (IRGSP)"/>
            <person name="Matsumoto T."/>
            <person name="Wu J."/>
            <person name="Kanamori H."/>
            <person name="Katayose Y."/>
            <person name="Fujisawa M."/>
            <person name="Namiki N."/>
            <person name="Mizuno H."/>
            <person name="Yamamoto K."/>
            <person name="Antonio B.A."/>
            <person name="Baba T."/>
            <person name="Sakata K."/>
            <person name="Nagamura Y."/>
            <person name="Aoki H."/>
            <person name="Arikawa K."/>
            <person name="Arita K."/>
            <person name="Bito T."/>
            <person name="Chiden Y."/>
            <person name="Fujitsuka N."/>
            <person name="Fukunaka R."/>
            <person name="Hamada M."/>
            <person name="Harada C."/>
            <person name="Hayashi A."/>
            <person name="Hijishita S."/>
            <person name="Honda M."/>
            <person name="Hosokawa S."/>
            <person name="Ichikawa Y."/>
            <person name="Idonuma A."/>
            <person name="Iijima M."/>
            <person name="Ikeda M."/>
            <person name="Ikeno M."/>
            <person name="Ito K."/>
            <person name="Ito S."/>
            <person name="Ito T."/>
            <person name="Ito Y."/>
            <person name="Ito Y."/>
            <person name="Iwabuchi A."/>
            <person name="Kamiya K."/>
            <person name="Karasawa W."/>
            <person name="Kurita K."/>
            <person name="Katagiri S."/>
            <person name="Kikuta A."/>
            <person name="Kobayashi H."/>
            <person name="Kobayashi N."/>
            <person name="Machita K."/>
            <person name="Maehara T."/>
            <person name="Masukawa M."/>
            <person name="Mizubayashi T."/>
            <person name="Mukai Y."/>
            <person name="Nagasaki H."/>
            <person name="Nagata Y."/>
            <person name="Naito S."/>
            <person name="Nakashima M."/>
            <person name="Nakama Y."/>
            <person name="Nakamichi Y."/>
            <person name="Nakamura M."/>
            <person name="Meguro A."/>
            <person name="Negishi M."/>
            <person name="Ohta I."/>
            <person name="Ohta T."/>
            <person name="Okamoto M."/>
            <person name="Ono N."/>
            <person name="Saji S."/>
            <person name="Sakaguchi M."/>
            <person name="Sakai K."/>
            <person name="Shibata M."/>
            <person name="Shimokawa T."/>
            <person name="Song J."/>
            <person name="Takazaki Y."/>
            <person name="Terasawa K."/>
            <person name="Tsugane M."/>
            <person name="Tsuji K."/>
            <person name="Ueda S."/>
            <person name="Waki K."/>
            <person name="Yamagata H."/>
            <person name="Yamamoto M."/>
            <person name="Yamamoto S."/>
            <person name="Yamane H."/>
            <person name="Yoshiki S."/>
            <person name="Yoshihara R."/>
            <person name="Yukawa K."/>
            <person name="Zhong H."/>
            <person name="Yano M."/>
            <person name="Yuan Q."/>
            <person name="Ouyang S."/>
            <person name="Liu J."/>
            <person name="Jones K.M."/>
            <person name="Gansberger K."/>
            <person name="Moffat K."/>
            <person name="Hill J."/>
            <person name="Bera J."/>
            <person name="Fadrosh D."/>
            <person name="Jin S."/>
            <person name="Johri S."/>
            <person name="Kim M."/>
            <person name="Overton L."/>
            <person name="Reardon M."/>
            <person name="Tsitrin T."/>
            <person name="Vuong H."/>
            <person name="Weaver B."/>
            <person name="Ciecko A."/>
            <person name="Tallon L."/>
            <person name="Jackson J."/>
            <person name="Pai G."/>
            <person name="Aken S.V."/>
            <person name="Utterback T."/>
            <person name="Reidmuller S."/>
            <person name="Feldblyum T."/>
            <person name="Hsiao J."/>
            <person name="Zismann V."/>
            <person name="Iobst S."/>
            <person name="de Vazeille A.R."/>
            <person name="Buell C.R."/>
            <person name="Ying K."/>
            <person name="Li Y."/>
            <person name="Lu T."/>
            <person name="Huang Y."/>
            <person name="Zhao Q."/>
            <person name="Feng Q."/>
            <person name="Zhang L."/>
            <person name="Zhu J."/>
            <person name="Weng Q."/>
            <person name="Mu J."/>
            <person name="Lu Y."/>
            <person name="Fan D."/>
            <person name="Liu Y."/>
            <person name="Guan J."/>
            <person name="Zhang Y."/>
            <person name="Yu S."/>
            <person name="Liu X."/>
            <person name="Zhang Y."/>
            <person name="Hong G."/>
            <person name="Han B."/>
            <person name="Choisne N."/>
            <person name="Demange N."/>
            <person name="Orjeda G."/>
            <person name="Samain S."/>
            <person name="Cattolico L."/>
            <person name="Pelletier E."/>
            <person name="Couloux A."/>
            <person name="Segurens B."/>
            <person name="Wincker P."/>
            <person name="D'Hont A."/>
            <person name="Scarpelli C."/>
            <person name="Weissenbach J."/>
            <person name="Salanoubat M."/>
            <person name="Quetier F."/>
            <person name="Yu Y."/>
            <person name="Kim H.R."/>
            <person name="Rambo T."/>
            <person name="Currie J."/>
            <person name="Collura K."/>
            <person name="Luo M."/>
            <person name="Yang T."/>
            <person name="Ammiraju J.S.S."/>
            <person name="Engler F."/>
            <person name="Soderlund C."/>
            <person name="Wing R.A."/>
            <person name="Palmer L.E."/>
            <person name="de la Bastide M."/>
            <person name="Spiegel L."/>
            <person name="Nascimento L."/>
            <person name="Zutavern T."/>
            <person name="O'Shaughnessy A."/>
            <person name="Dike S."/>
            <person name="Dedhia N."/>
            <person name="Preston R."/>
            <person name="Balija V."/>
            <person name="McCombie W.R."/>
            <person name="Chow T."/>
            <person name="Chen H."/>
            <person name="Chung M."/>
            <person name="Chen C."/>
            <person name="Shaw J."/>
            <person name="Wu H."/>
            <person name="Hsiao K."/>
            <person name="Chao Y."/>
            <person name="Chu M."/>
            <person name="Cheng C."/>
            <person name="Hour A."/>
            <person name="Lee P."/>
            <person name="Lin S."/>
            <person name="Lin Y."/>
            <person name="Liou J."/>
            <person name="Liu S."/>
            <person name="Hsing Y."/>
            <person name="Raghuvanshi S."/>
            <person name="Mohanty A."/>
            <person name="Bharti A.K."/>
            <person name="Gaur A."/>
            <person name="Gupta V."/>
            <person name="Kumar D."/>
            <person name="Ravi V."/>
            <person name="Vij S."/>
            <person name="Kapur A."/>
            <person name="Khurana P."/>
            <person name="Khurana P."/>
            <person name="Khurana J.P."/>
            <person name="Tyagi A.K."/>
            <person name="Gaikwad K."/>
            <person name="Singh A."/>
            <person name="Dalal V."/>
            <person name="Srivastava S."/>
            <person name="Dixit A."/>
            <person name="Pal A.K."/>
            <person name="Ghazi I.A."/>
            <person name="Yadav M."/>
            <person name="Pandit A."/>
            <person name="Bhargava A."/>
            <person name="Sureshbabu K."/>
            <person name="Batra K."/>
            <person name="Sharma T.R."/>
            <person name="Mohapatra T."/>
            <person name="Singh N.K."/>
            <person name="Messing J."/>
            <person name="Nelson A.B."/>
            <person name="Fuks G."/>
            <person name="Kavchok S."/>
            <person name="Keizer G."/>
            <person name="Linton E."/>
            <person name="Llaca V."/>
            <person name="Song R."/>
            <person name="Tanyolac B."/>
            <person name="Young S."/>
            <person name="Ho-Il K."/>
            <person name="Hahn J.H."/>
            <person name="Sangsakoo G."/>
            <person name="Vanavichit A."/>
            <person name="de Mattos Luiz.A.T."/>
            <person name="Zimmer P.D."/>
            <person name="Malone G."/>
            <person name="Dellagostin O."/>
            <person name="de Oliveira A.C."/>
            <person name="Bevan M."/>
            <person name="Bancroft I."/>
            <person name="Minx P."/>
            <person name="Cordum H."/>
            <person name="Wilson R."/>
            <person name="Cheng Z."/>
            <person name="Jin W."/>
            <person name="Jiang J."/>
            <person name="Leong S.A."/>
            <person name="Iwama H."/>
            <person name="Gojobori T."/>
            <person name="Itoh T."/>
            <person name="Niimura Y."/>
            <person name="Fujii Y."/>
            <person name="Habara T."/>
            <person name="Sakai H."/>
            <person name="Sato Y."/>
            <person name="Wilson G."/>
            <person name="Kumar K."/>
            <person name="McCouch S."/>
            <person name="Juretic N."/>
            <person name="Hoen D."/>
            <person name="Wright S."/>
            <person name="Bruskiewich R."/>
            <person name="Bureau T."/>
            <person name="Miyao A."/>
            <person name="Hirochika H."/>
            <person name="Nishikawa T."/>
            <person name="Kadowaki K."/>
            <person name="Sugiura M."/>
            <person name="Burr B."/>
            <person name="Sasaki T."/>
        </authorList>
    </citation>
    <scope>NUCLEOTIDE SEQUENCE [LARGE SCALE GENOMIC DNA]</scope>
    <source>
        <strain evidence="4">cv. Nipponbare</strain>
    </source>
</reference>
<gene>
    <name evidence="3" type="primary">OSJNBa0088A01.7</name>
</gene>
<dbReference type="GO" id="GO:0003824">
    <property type="term" value="F:catalytic activity"/>
    <property type="evidence" value="ECO:0007669"/>
    <property type="project" value="InterPro"/>
</dbReference>
<reference evidence="4" key="2">
    <citation type="journal article" date="2008" name="Nucleic Acids Res.">
        <title>The rice annotation project database (RAP-DB): 2008 update.</title>
        <authorList>
            <consortium name="The rice annotation project (RAP)"/>
        </authorList>
    </citation>
    <scope>GENOME REANNOTATION</scope>
    <source>
        <strain evidence="4">cv. Nipponbare</strain>
    </source>
</reference>